<feature type="transmembrane region" description="Helical" evidence="1">
    <location>
        <begin position="537"/>
        <end position="557"/>
    </location>
</feature>
<feature type="transmembrane region" description="Helical" evidence="1">
    <location>
        <begin position="434"/>
        <end position="453"/>
    </location>
</feature>
<dbReference type="OrthoDB" id="1488930at2"/>
<protein>
    <recommendedName>
        <fullName evidence="4">PNPLA domain-containing protein</fullName>
    </recommendedName>
</protein>
<evidence type="ECO:0008006" key="4">
    <source>
        <dbReference type="Google" id="ProtNLM"/>
    </source>
</evidence>
<dbReference type="EMBL" id="MQVX01000001">
    <property type="protein sequence ID" value="PQJ14489.1"/>
    <property type="molecule type" value="Genomic_DNA"/>
</dbReference>
<organism evidence="2 3">
    <name type="scientific">Aureicoccus marinus</name>
    <dbReference type="NCBI Taxonomy" id="754435"/>
    <lineage>
        <taxon>Bacteria</taxon>
        <taxon>Pseudomonadati</taxon>
        <taxon>Bacteroidota</taxon>
        <taxon>Flavobacteriia</taxon>
        <taxon>Flavobacteriales</taxon>
        <taxon>Flavobacteriaceae</taxon>
        <taxon>Aureicoccus</taxon>
    </lineage>
</organism>
<feature type="transmembrane region" description="Helical" evidence="1">
    <location>
        <begin position="401"/>
        <end position="422"/>
    </location>
</feature>
<feature type="transmembrane region" description="Helical" evidence="1">
    <location>
        <begin position="142"/>
        <end position="161"/>
    </location>
</feature>
<accession>A0A2S7T3L4</accession>
<keyword evidence="1" id="KW-0472">Membrane</keyword>
<keyword evidence="3" id="KW-1185">Reference proteome</keyword>
<feature type="transmembrane region" description="Helical" evidence="1">
    <location>
        <begin position="585"/>
        <end position="604"/>
    </location>
</feature>
<feature type="transmembrane region" description="Helical" evidence="1">
    <location>
        <begin position="12"/>
        <end position="35"/>
    </location>
</feature>
<gene>
    <name evidence="2" type="ORF">BST99_00835</name>
</gene>
<dbReference type="Proteomes" id="UP000239366">
    <property type="component" value="Unassembled WGS sequence"/>
</dbReference>
<dbReference type="RefSeq" id="WP_105000119.1">
    <property type="nucleotide sequence ID" value="NZ_MQVX01000001.1"/>
</dbReference>
<evidence type="ECO:0000313" key="3">
    <source>
        <dbReference type="Proteomes" id="UP000239366"/>
    </source>
</evidence>
<feature type="transmembrane region" description="Helical" evidence="1">
    <location>
        <begin position="105"/>
        <end position="122"/>
    </location>
</feature>
<proteinExistence type="predicted"/>
<feature type="transmembrane region" description="Helical" evidence="1">
    <location>
        <begin position="70"/>
        <end position="93"/>
    </location>
</feature>
<feature type="transmembrane region" description="Helical" evidence="1">
    <location>
        <begin position="173"/>
        <end position="193"/>
    </location>
</feature>
<keyword evidence="1" id="KW-1133">Transmembrane helix</keyword>
<name>A0A2S7T3L4_9FLAO</name>
<feature type="transmembrane region" description="Helical" evidence="1">
    <location>
        <begin position="625"/>
        <end position="643"/>
    </location>
</feature>
<reference evidence="3" key="1">
    <citation type="submission" date="2016-11" db="EMBL/GenBank/DDBJ databases">
        <title>Trade-off between light-utilization and light-protection in marine flavobacteria.</title>
        <authorList>
            <person name="Kumagai Y."/>
            <person name="Yoshizawa S."/>
            <person name="Kogure K."/>
        </authorList>
    </citation>
    <scope>NUCLEOTIDE SEQUENCE [LARGE SCALE GENOMIC DNA]</scope>
    <source>
        <strain evidence="3">SG-18</strain>
    </source>
</reference>
<keyword evidence="1" id="KW-0812">Transmembrane</keyword>
<comment type="caution">
    <text evidence="2">The sequence shown here is derived from an EMBL/GenBank/DDBJ whole genome shotgun (WGS) entry which is preliminary data.</text>
</comment>
<feature type="transmembrane region" description="Helical" evidence="1">
    <location>
        <begin position="279"/>
        <end position="300"/>
    </location>
</feature>
<evidence type="ECO:0000256" key="1">
    <source>
        <dbReference type="SAM" id="Phobius"/>
    </source>
</evidence>
<evidence type="ECO:0000313" key="2">
    <source>
        <dbReference type="EMBL" id="PQJ14489.1"/>
    </source>
</evidence>
<feature type="transmembrane region" description="Helical" evidence="1">
    <location>
        <begin position="213"/>
        <end position="231"/>
    </location>
</feature>
<dbReference type="AlphaFoldDB" id="A0A2S7T3L4"/>
<feature type="transmembrane region" description="Helical" evidence="1">
    <location>
        <begin position="306"/>
        <end position="326"/>
    </location>
</feature>
<sequence length="1121" mass="129485">MTNLREILLSKVVYSKQFAAFFLLAIGMVITQSLFHIDGVVNGPQFGAEVNPDLVRELVDGSNGNMYLKIGYYGFFILDFIWAFFLLLIAWKFFYKQRSMNPERFPSWLFYLFTVLCIGAYLSDMLENSNYLIDKAYYHPFYLSKIIAYSGVFLIFGYTFLRTVVKKTLATLWRFLRSSVYSILILLVLGFFLPRASQVNSIVVELYLEPVNLLLLLLLAPTFAIALTHYPSYFNIDKDKRDWFISKLKLFGLFGVVHYRFKEEFRSERTSQREGTYNILLRMLGVCFYSALFFMIGYASEVNFNWLMQTEHLAVILFAIGTVLLYQVSSRKDQWYDYTYDYLLEKLPNFADNDYTPDENRLAYLPSKRNEDGQEASYMEEPNDQKWQQKLKLIHQPVKRYFLILLIAIIAHVLLFVLLWSIPEEAANYRYNETVVILSLVCVFLQTLTFAYFRAVRSLLRFTCYSPHMPGSALAFVRKTDALELQRFDASEKQRLIEGDERQVHSFFAQHPCRMSGGLFNLFTYLGFGRLSSNTGYLWFNSLVGVGIFGLLVYLNINTQGAITRIQKYLPGAEVLVVDNSFKAMGINTVLIILLYLFNYYGLLVALTKNYIYYRYARSKKSIRFVNVLAGTAVVLFVLNVITRSLGNDIFSLRPIEAVEAEQLSLEEYKASLVEKDQTRFYIGAYGGGMKANAWTLTVLNQLQQEDNRFLGYTVGISGVSGGTMGLMNLSAIASSHFNAPNDWEYYIHEVATENILSMDINQMLGRDTFYYLFNPLKWEVSNRSEKAMERYAILTENGPTFYQRKGYREFWKSLYDREVALENNYPILIANTTNVDGNQGMAVSVKVEDPEAHKILYRGADDILEIRNFSMNPQPSRPSLTLSYYDAASTSNRFPLLSPAALIETKGNFNDGGIFENSGLLSVYKLFEAIQHKEKVKELDSLKQKNVFINVVNDKNLYIRFVIDRLLQCEAREINSYSELSSLLSSVAATEMLPTYIKSELSRLEEKYDRIGFYTLYLPHNFSVAEVKALYGKTLYCQNSGDPIPQDEIDAQLFKISMANNKEIRRIIEKYDDRFWGDVPVIEPAVSRLMSERAYEYMIHMLEHPLVEGTIEEIMDEMNR</sequence>